<feature type="compositionally biased region" description="Acidic residues" evidence="1">
    <location>
        <begin position="468"/>
        <end position="510"/>
    </location>
</feature>
<protein>
    <submittedName>
        <fullName evidence="2">Uncharacterized protein</fullName>
    </submittedName>
</protein>
<accession>A0A7S2IKN3</accession>
<dbReference type="EMBL" id="HBGU01063971">
    <property type="protein sequence ID" value="CAD9522282.1"/>
    <property type="molecule type" value="Transcribed_RNA"/>
</dbReference>
<organism evidence="2">
    <name type="scientific">Haptolina brevifila</name>
    <dbReference type="NCBI Taxonomy" id="156173"/>
    <lineage>
        <taxon>Eukaryota</taxon>
        <taxon>Haptista</taxon>
        <taxon>Haptophyta</taxon>
        <taxon>Prymnesiophyceae</taxon>
        <taxon>Prymnesiales</taxon>
        <taxon>Prymnesiaceae</taxon>
        <taxon>Haptolina</taxon>
    </lineage>
</organism>
<evidence type="ECO:0000313" key="2">
    <source>
        <dbReference type="EMBL" id="CAD9522282.1"/>
    </source>
</evidence>
<gene>
    <name evidence="2" type="ORF">CBRE1094_LOCUS34880</name>
</gene>
<proteinExistence type="predicted"/>
<dbReference type="AlphaFoldDB" id="A0A7S2IKN3"/>
<reference evidence="2" key="1">
    <citation type="submission" date="2021-01" db="EMBL/GenBank/DDBJ databases">
        <authorList>
            <person name="Corre E."/>
            <person name="Pelletier E."/>
            <person name="Niang G."/>
            <person name="Scheremetjew M."/>
            <person name="Finn R."/>
            <person name="Kale V."/>
            <person name="Holt S."/>
            <person name="Cochrane G."/>
            <person name="Meng A."/>
            <person name="Brown T."/>
            <person name="Cohen L."/>
        </authorList>
    </citation>
    <scope>NUCLEOTIDE SEQUENCE</scope>
    <source>
        <strain evidence="2">UTEX LB 985</strain>
    </source>
</reference>
<sequence length="510" mass="57061">MNAPKTPAPTFVMRDLPKVIANLTNEKHTICCMTREMVYKLFEGEKKKKTPPLLPRILEDSRVPTNQNGITAILLVVDEVHQIYKYKHFCEAVNEMRDSWSDIKWAVMGISSTTNLDKPSAVENAKLLFGYEKLPELAKFAEGDFASLTAKMYALPPKPTAADFVTINLASPVGDKEFREELKEVGKRLVNLMLASTEDKKKAHAALRDELSFLMAMQLHGMDGGVFLDTLCKTRDGPRLVKQGSSTPLDDPKESVLVCCKHDTAARKLMIWLKELNEKGGSSHPLQIVDLGVEIPAENPNLLRLACEEMSKSFNAQTDTTLGFACFRQHDAHDDFSKLGSAAVAVGFDWDEGELNQWGARNSRPFTKMVNGEVMPMKYEAYLFDSTFAKQVNAIDDSKLSQHIKISDYPTVEKALDSLETDCKLSVVEMKSFKTPVKKLLYADTILQTNTKLVMTYIDALNSKYKTDEDEMEESGDEEEGDEDEESDADEEDASDADDGEEEQEDSDSD</sequence>
<feature type="region of interest" description="Disordered" evidence="1">
    <location>
        <begin position="464"/>
        <end position="510"/>
    </location>
</feature>
<name>A0A7S2IKN3_9EUKA</name>
<evidence type="ECO:0000256" key="1">
    <source>
        <dbReference type="SAM" id="MobiDB-lite"/>
    </source>
</evidence>